<proteinExistence type="predicted"/>
<dbReference type="InterPro" id="IPR017587">
    <property type="entry name" value="YqeC"/>
</dbReference>
<dbReference type="Pfam" id="PF19842">
    <property type="entry name" value="YqeC"/>
    <property type="match status" value="1"/>
</dbReference>
<reference evidence="1" key="2">
    <citation type="submission" date="2021-04" db="EMBL/GenBank/DDBJ databases">
        <authorList>
            <person name="Gilroy R."/>
        </authorList>
    </citation>
    <scope>NUCLEOTIDE SEQUENCE</scope>
    <source>
        <strain evidence="1">ChiSjej1B19-5720</strain>
    </source>
</reference>
<dbReference type="EMBL" id="DWYZ01000209">
    <property type="protein sequence ID" value="HJB29345.1"/>
    <property type="molecule type" value="Genomic_DNA"/>
</dbReference>
<dbReference type="InterPro" id="IPR027417">
    <property type="entry name" value="P-loop_NTPase"/>
</dbReference>
<reference evidence="1" key="1">
    <citation type="journal article" date="2021" name="PeerJ">
        <title>Extensive microbial diversity within the chicken gut microbiome revealed by metagenomics and culture.</title>
        <authorList>
            <person name="Gilroy R."/>
            <person name="Ravi A."/>
            <person name="Getino M."/>
            <person name="Pursley I."/>
            <person name="Horton D.L."/>
            <person name="Alikhan N.F."/>
            <person name="Baker D."/>
            <person name="Gharbi K."/>
            <person name="Hall N."/>
            <person name="Watson M."/>
            <person name="Adriaenssens E.M."/>
            <person name="Foster-Nyarko E."/>
            <person name="Jarju S."/>
            <person name="Secka A."/>
            <person name="Antonio M."/>
            <person name="Oren A."/>
            <person name="Chaudhuri R.R."/>
            <person name="La Ragione R."/>
            <person name="Hildebrand F."/>
            <person name="Pallen M.J."/>
        </authorList>
    </citation>
    <scope>NUCLEOTIDE SEQUENCE</scope>
    <source>
        <strain evidence="1">ChiSjej1B19-5720</strain>
    </source>
</reference>
<gene>
    <name evidence="1" type="primary">yqeC</name>
    <name evidence="1" type="ORF">IAA06_11205</name>
</gene>
<accession>A0A9D2LU62</accession>
<dbReference type="NCBIfam" id="TIGR03172">
    <property type="entry name" value="selenium cofactor biosynthesis protein YqeC"/>
    <property type="match status" value="1"/>
</dbReference>
<dbReference type="SUPFAM" id="SSF52540">
    <property type="entry name" value="P-loop containing nucleoside triphosphate hydrolases"/>
    <property type="match status" value="1"/>
</dbReference>
<evidence type="ECO:0000313" key="1">
    <source>
        <dbReference type="EMBL" id="HJB29345.1"/>
    </source>
</evidence>
<name>A0A9D2LU62_9FIRM</name>
<organism evidence="1 2">
    <name type="scientific">Candidatus Blautia faecavium</name>
    <dbReference type="NCBI Taxonomy" id="2838487"/>
    <lineage>
        <taxon>Bacteria</taxon>
        <taxon>Bacillati</taxon>
        <taxon>Bacillota</taxon>
        <taxon>Clostridia</taxon>
        <taxon>Lachnospirales</taxon>
        <taxon>Lachnospiraceae</taxon>
        <taxon>Blautia</taxon>
    </lineage>
</organism>
<evidence type="ECO:0000313" key="2">
    <source>
        <dbReference type="Proteomes" id="UP000823842"/>
    </source>
</evidence>
<dbReference type="AlphaFoldDB" id="A0A9D2LU62"/>
<protein>
    <submittedName>
        <fullName evidence="1">Selenium-dependent hydroxylase accessory protein YqeC</fullName>
    </submittedName>
</protein>
<sequence length="241" mass="26998">MDKKENFLELLKINVEETPAIAVVGGGGKTSLIFRLSRELTAKKKKVVITTTTHMAYDPDQPFIEEKELDKLPQMLERYGYVTAAAHREGEEKVSALPKEKMRDLLAACDVLLIEADGSRQLPLKVPERWEPVIPSFADLVISVVGLDCLGKPIRETAHRMERTADFLKKSMDAPVTPEDVIKIASSICGLFKDVEDRVYRVYLNKSDTLPEKEAAEKILQGLKEKNTIAAYGSLKERGQE</sequence>
<dbReference type="Proteomes" id="UP000823842">
    <property type="component" value="Unassembled WGS sequence"/>
</dbReference>
<comment type="caution">
    <text evidence="1">The sequence shown here is derived from an EMBL/GenBank/DDBJ whole genome shotgun (WGS) entry which is preliminary data.</text>
</comment>